<evidence type="ECO:0000313" key="5">
    <source>
        <dbReference type="Proteomes" id="UP000198221"/>
    </source>
</evidence>
<dbReference type="GO" id="GO:0055085">
    <property type="term" value="P:transmembrane transport"/>
    <property type="evidence" value="ECO:0007669"/>
    <property type="project" value="InterPro"/>
</dbReference>
<feature type="transmembrane region" description="Helical" evidence="2">
    <location>
        <begin position="66"/>
        <end position="87"/>
    </location>
</feature>
<reference evidence="5" key="1">
    <citation type="submission" date="2016-06" db="EMBL/GenBank/DDBJ databases">
        <authorList>
            <person name="Varghese N."/>
            <person name="Submissions Spin"/>
        </authorList>
    </citation>
    <scope>NUCLEOTIDE SEQUENCE [LARGE SCALE GENOMIC DNA]</scope>
    <source>
        <strain evidence="5">DSM 43819</strain>
    </source>
</reference>
<sequence length="400" mass="44451">MLPPTLGGAERHGTKPFLMAEGRNPGWVGKRQALRGRGGEGGAARNASYVAVPAPLLAPAALVRTALVVAAAVAAGWLVGWLIGVAIKKAAREPYRSLLMPTYRACRRLTIFILVLAALYFTLQYTDLPNDWLPHGRNALRLVLVLALAWLVAKALRVTEAGTLLHLPMHSKDPSIRRTRNEIRLLRKLAGAVVTVLAIGWALTTFDTLRAFGISLLTSAAVLGVIVGLAARTTLGNVLAGLQVVVAHAMQEDDVVVVNDEWGRIEEVNLTHVVMRMWDERRLTLPTTYFTERPFQNLTRHDARVISEVTLHLDFTAELNELRSEAQRLLEANPLWERDNKWQLQMVDVTPQTIAVKLRAWAADSPSAWNLACEVREALTTYVRDQHPQWLPRTRGEYHP</sequence>
<evidence type="ECO:0000256" key="2">
    <source>
        <dbReference type="SAM" id="Phobius"/>
    </source>
</evidence>
<dbReference type="PANTHER" id="PTHR30566:SF25">
    <property type="entry name" value="INNER MEMBRANE PROTEIN"/>
    <property type="match status" value="1"/>
</dbReference>
<feature type="transmembrane region" description="Helical" evidence="2">
    <location>
        <begin position="138"/>
        <end position="156"/>
    </location>
</feature>
<dbReference type="Proteomes" id="UP000198221">
    <property type="component" value="Chromosome I"/>
</dbReference>
<dbReference type="InterPro" id="IPR010920">
    <property type="entry name" value="LSM_dom_sf"/>
</dbReference>
<evidence type="ECO:0000313" key="4">
    <source>
        <dbReference type="EMBL" id="SCG46146.1"/>
    </source>
</evidence>
<dbReference type="RefSeq" id="WP_231929693.1">
    <property type="nucleotide sequence ID" value="NZ_LT607754.1"/>
</dbReference>
<dbReference type="PANTHER" id="PTHR30566">
    <property type="entry name" value="YNAI-RELATED MECHANOSENSITIVE ION CHANNEL"/>
    <property type="match status" value="1"/>
</dbReference>
<dbReference type="AlphaFoldDB" id="A0A1C5HJE1"/>
<evidence type="ECO:0000256" key="1">
    <source>
        <dbReference type="SAM" id="Coils"/>
    </source>
</evidence>
<dbReference type="EMBL" id="LT607754">
    <property type="protein sequence ID" value="SCG46146.1"/>
    <property type="molecule type" value="Genomic_DNA"/>
</dbReference>
<dbReference type="SUPFAM" id="SSF50182">
    <property type="entry name" value="Sm-like ribonucleoproteins"/>
    <property type="match status" value="1"/>
</dbReference>
<evidence type="ECO:0000259" key="3">
    <source>
        <dbReference type="Pfam" id="PF00924"/>
    </source>
</evidence>
<name>A0A1C5HJE1_9ACTN</name>
<keyword evidence="2" id="KW-1133">Transmembrane helix</keyword>
<keyword evidence="2" id="KW-0472">Membrane</keyword>
<feature type="domain" description="Mechanosensitive ion channel MscS" evidence="3">
    <location>
        <begin position="234"/>
        <end position="300"/>
    </location>
</feature>
<dbReference type="Pfam" id="PF00924">
    <property type="entry name" value="MS_channel_2nd"/>
    <property type="match status" value="1"/>
</dbReference>
<keyword evidence="1" id="KW-0175">Coiled coil</keyword>
<gene>
    <name evidence="4" type="ORF">GA0070613_1418</name>
</gene>
<feature type="coiled-coil region" evidence="1">
    <location>
        <begin position="312"/>
        <end position="339"/>
    </location>
</feature>
<feature type="transmembrane region" description="Helical" evidence="2">
    <location>
        <begin position="209"/>
        <end position="231"/>
    </location>
</feature>
<feature type="transmembrane region" description="Helical" evidence="2">
    <location>
        <begin position="185"/>
        <end position="203"/>
    </location>
</feature>
<accession>A0A1C5HJE1</accession>
<dbReference type="Gene3D" id="1.10.287.1260">
    <property type="match status" value="1"/>
</dbReference>
<dbReference type="InterPro" id="IPR006685">
    <property type="entry name" value="MscS_channel_2nd"/>
</dbReference>
<proteinExistence type="predicted"/>
<dbReference type="GO" id="GO:0016020">
    <property type="term" value="C:membrane"/>
    <property type="evidence" value="ECO:0007669"/>
    <property type="project" value="InterPro"/>
</dbReference>
<feature type="transmembrane region" description="Helical" evidence="2">
    <location>
        <begin position="108"/>
        <end position="126"/>
    </location>
</feature>
<keyword evidence="5" id="KW-1185">Reference proteome</keyword>
<organism evidence="4 5">
    <name type="scientific">Micromonospora inositola</name>
    <dbReference type="NCBI Taxonomy" id="47865"/>
    <lineage>
        <taxon>Bacteria</taxon>
        <taxon>Bacillati</taxon>
        <taxon>Actinomycetota</taxon>
        <taxon>Actinomycetes</taxon>
        <taxon>Micromonosporales</taxon>
        <taxon>Micromonosporaceae</taxon>
        <taxon>Micromonospora</taxon>
    </lineage>
</organism>
<keyword evidence="2" id="KW-0812">Transmembrane</keyword>
<protein>
    <submittedName>
        <fullName evidence="4">Small-conductance mechanosensitive channel</fullName>
    </submittedName>
</protein>